<dbReference type="PANTHER" id="PTHR22929:SF0">
    <property type="entry name" value="TRANSCRIPTION FACTOR TFIIIB COMPONENT B'' HOMOLOG"/>
    <property type="match status" value="1"/>
</dbReference>
<feature type="compositionally biased region" description="Basic and acidic residues" evidence="2">
    <location>
        <begin position="219"/>
        <end position="231"/>
    </location>
</feature>
<proteinExistence type="predicted"/>
<dbReference type="Pfam" id="PF15963">
    <property type="entry name" value="Myb_DNA-bind_7"/>
    <property type="match status" value="1"/>
</dbReference>
<evidence type="ECO:0000256" key="1">
    <source>
        <dbReference type="SAM" id="Coils"/>
    </source>
</evidence>
<dbReference type="InterPro" id="IPR001005">
    <property type="entry name" value="SANT/Myb"/>
</dbReference>
<feature type="region of interest" description="Disordered" evidence="2">
    <location>
        <begin position="568"/>
        <end position="613"/>
    </location>
</feature>
<gene>
    <name evidence="4" type="ORF">KASA_0I02453G</name>
</gene>
<feature type="region of interest" description="Disordered" evidence="2">
    <location>
        <begin position="69"/>
        <end position="152"/>
    </location>
</feature>
<dbReference type="Proteomes" id="UP000196158">
    <property type="component" value="Unassembled WGS sequence"/>
</dbReference>
<reference evidence="4 5" key="1">
    <citation type="submission" date="2017-04" db="EMBL/GenBank/DDBJ databases">
        <authorList>
            <person name="Afonso C.L."/>
            <person name="Miller P.J."/>
            <person name="Scott M.A."/>
            <person name="Spackman E."/>
            <person name="Goraichik I."/>
            <person name="Dimitrov K.M."/>
            <person name="Suarez D.L."/>
            <person name="Swayne D.E."/>
        </authorList>
    </citation>
    <scope>NUCLEOTIDE SEQUENCE [LARGE SCALE GENOMIC DNA]</scope>
</reference>
<dbReference type="PROSITE" id="PS51293">
    <property type="entry name" value="SANT"/>
    <property type="match status" value="1"/>
</dbReference>
<dbReference type="GO" id="GO:0000995">
    <property type="term" value="F:RNA polymerase III general transcription initiation factor activity"/>
    <property type="evidence" value="ECO:0007669"/>
    <property type="project" value="InterPro"/>
</dbReference>
<feature type="compositionally biased region" description="Acidic residues" evidence="2">
    <location>
        <begin position="592"/>
        <end position="613"/>
    </location>
</feature>
<evidence type="ECO:0000259" key="3">
    <source>
        <dbReference type="PROSITE" id="PS51293"/>
    </source>
</evidence>
<dbReference type="EMBL" id="FXLY01000010">
    <property type="protein sequence ID" value="SMN22214.1"/>
    <property type="molecule type" value="Genomic_DNA"/>
</dbReference>
<dbReference type="SMART" id="SM00717">
    <property type="entry name" value="SANT"/>
    <property type="match status" value="1"/>
</dbReference>
<dbReference type="InterPro" id="IPR017884">
    <property type="entry name" value="SANT_dom"/>
</dbReference>
<dbReference type="GO" id="GO:0001156">
    <property type="term" value="F:TFIIIC-class transcription factor complex binding"/>
    <property type="evidence" value="ECO:0007669"/>
    <property type="project" value="TreeGrafter"/>
</dbReference>
<feature type="compositionally biased region" description="Basic and acidic residues" evidence="2">
    <location>
        <begin position="568"/>
        <end position="591"/>
    </location>
</feature>
<keyword evidence="5" id="KW-1185">Reference proteome</keyword>
<dbReference type="OrthoDB" id="272624at2759"/>
<dbReference type="PIRSF" id="PIRSF037327">
    <property type="entry name" value="TFIIIB_Bdp1_fun"/>
    <property type="match status" value="1"/>
</dbReference>
<dbReference type="GO" id="GO:0000126">
    <property type="term" value="C:transcription factor TFIIIB complex"/>
    <property type="evidence" value="ECO:0007669"/>
    <property type="project" value="InterPro"/>
</dbReference>
<sequence length="613" mass="69450">MSSVVNKGGTRFAPKMRQRRTAASGLPTVGAVATPITAVQASEEVDDAGKDEISKSVVNDSATLVATQISTQEVDVDEGPLAKGTQNEDIDPKQIINTDGKRLSVSGPSDKHQRRFSRLPSLSGTLGSPLLKPSLTGPNNTNRRLSTISKNPKKKKILSINKLLSENEDDATLNAIKKRRLSRTAPPATRRSKSGRKSSVISKIFVPQETNSDGEEDGDTLRNNRERKDSITDTVPNDGEYFETYLVRSIDEVPADVTITDSARYLVDEDNFTMEQLCKKTLPIGQISENFDKARNAEKQNLLKRKERRNLRKRAREEFKSLQSLNKEEEELEKEERKKKREKLLNAEVPEFGAPKGQQMQLKIGADGKMILDEESTVVDRHRNANLENAQKEKVDENPFENLYNNASYGKGTYTDPWTLDEIIKLYKALAMWGTDFNLISQMFPYRTRKQVKAKFVNEERKHPIMIELALRAKLPADFDVYCVDIQKELGTVDDFNKKIAQLQIDHEKNIQEIEKARESAKIEDMNIQRDGDMDKKSSGGFRQRYLNTYRKSEVVLGTIDDVKKLRKIKDETVKEEGEGKGEDEHDGSEHDSEEAEAEEEEQQEEEDANEKK</sequence>
<dbReference type="GO" id="GO:0006355">
    <property type="term" value="P:regulation of DNA-templated transcription"/>
    <property type="evidence" value="ECO:0007669"/>
    <property type="project" value="UniProtKB-ARBA"/>
</dbReference>
<dbReference type="AlphaFoldDB" id="A0A1X7R9D7"/>
<feature type="region of interest" description="Disordered" evidence="2">
    <location>
        <begin position="175"/>
        <end position="236"/>
    </location>
</feature>
<feature type="compositionally biased region" description="Low complexity" evidence="2">
    <location>
        <begin position="119"/>
        <end position="138"/>
    </location>
</feature>
<dbReference type="InterPro" id="IPR039467">
    <property type="entry name" value="TFIIIB_B''_Myb"/>
</dbReference>
<dbReference type="PANTHER" id="PTHR22929">
    <property type="entry name" value="RNA POLYMERASE III TRANSCRIPTION INITIATION FACTOR B"/>
    <property type="match status" value="1"/>
</dbReference>
<name>A0A1X7R9D7_9SACH</name>
<organism evidence="4 5">
    <name type="scientific">Maudiozyma saulgeensis</name>
    <dbReference type="NCBI Taxonomy" id="1789683"/>
    <lineage>
        <taxon>Eukaryota</taxon>
        <taxon>Fungi</taxon>
        <taxon>Dikarya</taxon>
        <taxon>Ascomycota</taxon>
        <taxon>Saccharomycotina</taxon>
        <taxon>Saccharomycetes</taxon>
        <taxon>Saccharomycetales</taxon>
        <taxon>Saccharomycetaceae</taxon>
        <taxon>Maudiozyma</taxon>
    </lineage>
</organism>
<accession>A0A1X7R9D7</accession>
<feature type="domain" description="SANT" evidence="3">
    <location>
        <begin position="413"/>
        <end position="464"/>
    </location>
</feature>
<protein>
    <submittedName>
        <fullName evidence="4">Similar to Saccharomyces cerevisiae YNL039W BDP1 Essential subunit of RNA polymerase III transcription factor (TFIIIB)</fullName>
    </submittedName>
</protein>
<dbReference type="SUPFAM" id="SSF46689">
    <property type="entry name" value="Homeodomain-like"/>
    <property type="match status" value="1"/>
</dbReference>
<dbReference type="Gene3D" id="1.10.10.60">
    <property type="entry name" value="Homeodomain-like"/>
    <property type="match status" value="1"/>
</dbReference>
<dbReference type="InterPro" id="IPR009057">
    <property type="entry name" value="Homeodomain-like_sf"/>
</dbReference>
<dbReference type="InterPro" id="IPR017174">
    <property type="entry name" value="Bdp1_fungi"/>
</dbReference>
<feature type="coiled-coil region" evidence="1">
    <location>
        <begin position="294"/>
        <end position="347"/>
    </location>
</feature>
<evidence type="ECO:0000256" key="2">
    <source>
        <dbReference type="SAM" id="MobiDB-lite"/>
    </source>
</evidence>
<feature type="region of interest" description="Disordered" evidence="2">
    <location>
        <begin position="1"/>
        <end position="27"/>
    </location>
</feature>
<dbReference type="STRING" id="1789683.A0A1X7R9D7"/>
<dbReference type="GO" id="GO:0070898">
    <property type="term" value="P:RNA polymerase III preinitiation complex assembly"/>
    <property type="evidence" value="ECO:0007669"/>
    <property type="project" value="TreeGrafter"/>
</dbReference>
<evidence type="ECO:0000313" key="5">
    <source>
        <dbReference type="Proteomes" id="UP000196158"/>
    </source>
</evidence>
<dbReference type="CDD" id="cd00167">
    <property type="entry name" value="SANT"/>
    <property type="match status" value="1"/>
</dbReference>
<keyword evidence="1" id="KW-0175">Coiled coil</keyword>
<evidence type="ECO:0000313" key="4">
    <source>
        <dbReference type="EMBL" id="SMN22214.1"/>
    </source>
</evidence>